<keyword evidence="7 9" id="KW-1133">Transmembrane helix</keyword>
<evidence type="ECO:0000256" key="1">
    <source>
        <dbReference type="ARBA" id="ARBA00006139"/>
    </source>
</evidence>
<dbReference type="NCBIfam" id="TIGR00077">
    <property type="entry name" value="lspA"/>
    <property type="match status" value="1"/>
</dbReference>
<comment type="subcellular location">
    <subcellularLocation>
        <location evidence="9">Cell membrane</location>
        <topology evidence="9">Multi-pass membrane protein</topology>
    </subcellularLocation>
</comment>
<keyword evidence="8 9" id="KW-0472">Membrane</keyword>
<dbReference type="EC" id="3.4.23.36" evidence="9"/>
<evidence type="ECO:0000256" key="6">
    <source>
        <dbReference type="ARBA" id="ARBA00022801"/>
    </source>
</evidence>
<dbReference type="InterPro" id="IPR001872">
    <property type="entry name" value="Peptidase_A8"/>
</dbReference>
<dbReference type="HOGENOM" id="CLU_083252_3_4_0"/>
<evidence type="ECO:0000256" key="9">
    <source>
        <dbReference type="HAMAP-Rule" id="MF_00161"/>
    </source>
</evidence>
<name>A0A0C7P0H6_DEFTU</name>
<protein>
    <recommendedName>
        <fullName evidence="9">Lipoprotein signal peptidase</fullName>
        <ecNumber evidence="9">3.4.23.36</ecNumber>
    </recommendedName>
    <alternativeName>
        <fullName evidence="9">Prolipoprotein signal peptidase</fullName>
    </alternativeName>
    <alternativeName>
        <fullName evidence="9">Signal peptidase II</fullName>
        <shortName evidence="9">SPase II</shortName>
    </alternativeName>
</protein>
<keyword evidence="13" id="KW-1185">Reference proteome</keyword>
<dbReference type="RefSeq" id="WP_045087148.1">
    <property type="nucleotide sequence ID" value="NZ_LN824141.1"/>
</dbReference>
<dbReference type="GO" id="GO:0005886">
    <property type="term" value="C:plasma membrane"/>
    <property type="evidence" value="ECO:0007669"/>
    <property type="project" value="UniProtKB-SubCell"/>
</dbReference>
<dbReference type="AlphaFoldDB" id="A0A0C7P0H6"/>
<evidence type="ECO:0000313" key="12">
    <source>
        <dbReference type="EMBL" id="CEP77539.1"/>
    </source>
</evidence>
<gene>
    <name evidence="9" type="primary">lspA</name>
    <name evidence="12" type="synonym">lspA1</name>
    <name evidence="12" type="ORF">DTL3_0208</name>
</gene>
<evidence type="ECO:0000256" key="8">
    <source>
        <dbReference type="ARBA" id="ARBA00023136"/>
    </source>
</evidence>
<comment type="function">
    <text evidence="9 10">This protein specifically catalyzes the removal of signal peptides from prolipoproteins.</text>
</comment>
<dbReference type="Proteomes" id="UP000032809">
    <property type="component" value="Chromosome I"/>
</dbReference>
<comment type="caution">
    <text evidence="9">Lacks conserved residue(s) required for the propagation of feature annotation.</text>
</comment>
<proteinExistence type="inferred from homology"/>
<keyword evidence="5 9" id="KW-0064">Aspartyl protease</keyword>
<dbReference type="PRINTS" id="PR00781">
    <property type="entry name" value="LIPOSIGPTASE"/>
</dbReference>
<dbReference type="GO" id="GO:0006508">
    <property type="term" value="P:proteolysis"/>
    <property type="evidence" value="ECO:0007669"/>
    <property type="project" value="UniProtKB-KW"/>
</dbReference>
<keyword evidence="2 9" id="KW-1003">Cell membrane</keyword>
<dbReference type="GO" id="GO:0004190">
    <property type="term" value="F:aspartic-type endopeptidase activity"/>
    <property type="evidence" value="ECO:0007669"/>
    <property type="project" value="UniProtKB-UniRule"/>
</dbReference>
<keyword evidence="3 9" id="KW-0645">Protease</keyword>
<dbReference type="EMBL" id="LN824141">
    <property type="protein sequence ID" value="CEP77539.1"/>
    <property type="molecule type" value="Genomic_DNA"/>
</dbReference>
<feature type="transmembrane region" description="Helical" evidence="9">
    <location>
        <begin position="52"/>
        <end position="70"/>
    </location>
</feature>
<feature type="active site" evidence="9">
    <location>
        <position position="110"/>
    </location>
</feature>
<dbReference type="PROSITE" id="PS00855">
    <property type="entry name" value="SPASE_II"/>
    <property type="match status" value="1"/>
</dbReference>
<dbReference type="HAMAP" id="MF_00161">
    <property type="entry name" value="LspA"/>
    <property type="match status" value="1"/>
</dbReference>
<sequence>MSWLIPIIIFFDQITKKTAETILVHNPIKIGIFELTYVENTGVAFGLFRGKALIHGIIATIIVTFLYFFREQYLRSNHIFNFSFDLGMCFIISGALGNIFDRIRLGYVVDIISWQDFTVFNIADIFITFGGIILLYHLVRRSLHGKSDLQSK</sequence>
<feature type="transmembrane region" description="Helical" evidence="9">
    <location>
        <begin position="82"/>
        <end position="100"/>
    </location>
</feature>
<dbReference type="OrthoDB" id="9810259at2"/>
<dbReference type="KEGG" id="dtn:DTL3_0208"/>
<dbReference type="PANTHER" id="PTHR33695:SF1">
    <property type="entry name" value="LIPOPROTEIN SIGNAL PEPTIDASE"/>
    <property type="match status" value="1"/>
</dbReference>
<keyword evidence="12" id="KW-0449">Lipoprotein</keyword>
<comment type="similarity">
    <text evidence="1 9 11">Belongs to the peptidase A8 family.</text>
</comment>
<evidence type="ECO:0000256" key="2">
    <source>
        <dbReference type="ARBA" id="ARBA00022475"/>
    </source>
</evidence>
<evidence type="ECO:0000313" key="13">
    <source>
        <dbReference type="Proteomes" id="UP000032809"/>
    </source>
</evidence>
<evidence type="ECO:0000256" key="10">
    <source>
        <dbReference type="RuleBase" id="RU000594"/>
    </source>
</evidence>
<keyword evidence="4 9" id="KW-0812">Transmembrane</keyword>
<keyword evidence="6 9" id="KW-0378">Hydrolase</keyword>
<dbReference type="STRING" id="1006576.DTL3_0208"/>
<evidence type="ECO:0000256" key="7">
    <source>
        <dbReference type="ARBA" id="ARBA00022989"/>
    </source>
</evidence>
<comment type="pathway">
    <text evidence="9">Protein modification; lipoprotein biosynthesis (signal peptide cleavage).</text>
</comment>
<dbReference type="PATRIC" id="fig|1006576.9.peg.204"/>
<evidence type="ECO:0000256" key="4">
    <source>
        <dbReference type="ARBA" id="ARBA00022692"/>
    </source>
</evidence>
<dbReference type="PANTHER" id="PTHR33695">
    <property type="entry name" value="LIPOPROTEIN SIGNAL PEPTIDASE"/>
    <property type="match status" value="1"/>
</dbReference>
<dbReference type="UniPathway" id="UPA00665"/>
<feature type="active site" evidence="9">
    <location>
        <position position="124"/>
    </location>
</feature>
<accession>A0A0C7P0H6</accession>
<reference evidence="13" key="1">
    <citation type="submission" date="2014-11" db="EMBL/GenBank/DDBJ databases">
        <authorList>
            <person name="Wibberg D."/>
        </authorList>
    </citation>
    <scope>NUCLEOTIDE SEQUENCE [LARGE SCALE GENOMIC DNA]</scope>
    <source>
        <strain evidence="13">L3</strain>
    </source>
</reference>
<evidence type="ECO:0000256" key="5">
    <source>
        <dbReference type="ARBA" id="ARBA00022750"/>
    </source>
</evidence>
<comment type="catalytic activity">
    <reaction evidence="9 10">
        <text>Release of signal peptides from bacterial membrane prolipoproteins. Hydrolyzes -Xaa-Yaa-Zaa-|-(S,diacylglyceryl)Cys-, in which Xaa is hydrophobic (preferably Leu), and Yaa (Ala or Ser) and Zaa (Gly or Ala) have small, neutral side chains.</text>
        <dbReference type="EC" id="3.4.23.36"/>
    </reaction>
</comment>
<evidence type="ECO:0000256" key="11">
    <source>
        <dbReference type="RuleBase" id="RU004181"/>
    </source>
</evidence>
<organism evidence="12 13">
    <name type="scientific">Defluviitoga tunisiensis</name>
    <dbReference type="NCBI Taxonomy" id="1006576"/>
    <lineage>
        <taxon>Bacteria</taxon>
        <taxon>Thermotogati</taxon>
        <taxon>Thermotogota</taxon>
        <taxon>Thermotogae</taxon>
        <taxon>Petrotogales</taxon>
        <taxon>Petrotogaceae</taxon>
        <taxon>Defluviitoga</taxon>
    </lineage>
</organism>
<dbReference type="Pfam" id="PF01252">
    <property type="entry name" value="Peptidase_A8"/>
    <property type="match status" value="1"/>
</dbReference>
<evidence type="ECO:0000256" key="3">
    <source>
        <dbReference type="ARBA" id="ARBA00022670"/>
    </source>
</evidence>
<feature type="transmembrane region" description="Helical" evidence="9">
    <location>
        <begin position="120"/>
        <end position="139"/>
    </location>
</feature>